<gene>
    <name evidence="1" type="ORF">HP555_07985</name>
</gene>
<dbReference type="EMBL" id="CP054140">
    <property type="protein sequence ID" value="QQG65806.1"/>
    <property type="molecule type" value="Genomic_DNA"/>
</dbReference>
<protein>
    <submittedName>
        <fullName evidence="1">Uncharacterized protein</fullName>
    </submittedName>
</protein>
<evidence type="ECO:0000313" key="2">
    <source>
        <dbReference type="Proteomes" id="UP000596092"/>
    </source>
</evidence>
<dbReference type="Proteomes" id="UP000596092">
    <property type="component" value="Chromosome"/>
</dbReference>
<dbReference type="RefSeq" id="WP_199261306.1">
    <property type="nucleotide sequence ID" value="NZ_CP054140.1"/>
</dbReference>
<keyword evidence="2" id="KW-1185">Reference proteome</keyword>
<accession>A0A7T5VDH5</accession>
<sequence>MKKAEKRNKTTQTKTFACHSCGEKLNRNVVLFLKQQSDQNDIALNAA</sequence>
<dbReference type="KEGG" id="dog:HP555_07985"/>
<name>A0A7T5VDH5_9BACT</name>
<evidence type="ECO:0000313" key="1">
    <source>
        <dbReference type="EMBL" id="QQG65806.1"/>
    </source>
</evidence>
<dbReference type="AlphaFoldDB" id="A0A7T5VDH5"/>
<proteinExistence type="predicted"/>
<organism evidence="1 2">
    <name type="scientific">Desulfobulbus oligotrophicus</name>
    <dbReference type="NCBI Taxonomy" id="1909699"/>
    <lineage>
        <taxon>Bacteria</taxon>
        <taxon>Pseudomonadati</taxon>
        <taxon>Thermodesulfobacteriota</taxon>
        <taxon>Desulfobulbia</taxon>
        <taxon>Desulfobulbales</taxon>
        <taxon>Desulfobulbaceae</taxon>
        <taxon>Desulfobulbus</taxon>
    </lineage>
</organism>
<reference evidence="1 2" key="1">
    <citation type="submission" date="2020-05" db="EMBL/GenBank/DDBJ databases">
        <title>Complete genome of Desulfobulbus oligotrophicus.</title>
        <authorList>
            <person name="Podar M."/>
        </authorList>
    </citation>
    <scope>NUCLEOTIDE SEQUENCE [LARGE SCALE GENOMIC DNA]</scope>
    <source>
        <strain evidence="1 2">Prop6</strain>
    </source>
</reference>